<gene>
    <name evidence="3" type="ORF">ACFORL_03875</name>
</gene>
<reference evidence="4" key="1">
    <citation type="journal article" date="2019" name="Int. J. Syst. Evol. Microbiol.">
        <title>The Global Catalogue of Microorganisms (GCM) 10K type strain sequencing project: providing services to taxonomists for standard genome sequencing and annotation.</title>
        <authorList>
            <consortium name="The Broad Institute Genomics Platform"/>
            <consortium name="The Broad Institute Genome Sequencing Center for Infectious Disease"/>
            <person name="Wu L."/>
            <person name="Ma J."/>
        </authorList>
    </citation>
    <scope>NUCLEOTIDE SEQUENCE [LARGE SCALE GENOMIC DNA]</scope>
    <source>
        <strain evidence="4">CCUG 59858</strain>
    </source>
</reference>
<dbReference type="Pfam" id="PF02021">
    <property type="entry name" value="UPF0102"/>
    <property type="match status" value="1"/>
</dbReference>
<evidence type="ECO:0000313" key="4">
    <source>
        <dbReference type="Proteomes" id="UP001595758"/>
    </source>
</evidence>
<dbReference type="NCBIfam" id="TIGR00252">
    <property type="entry name" value="YraN family protein"/>
    <property type="match status" value="1"/>
</dbReference>
<dbReference type="InterPro" id="IPR011335">
    <property type="entry name" value="Restrct_endonuc-II-like"/>
</dbReference>
<protein>
    <recommendedName>
        <fullName evidence="2">UPF0102 protein ACFORL_03875</fullName>
    </recommendedName>
</protein>
<dbReference type="EMBL" id="JBHSAB010000004">
    <property type="protein sequence ID" value="MFC3908212.1"/>
    <property type="molecule type" value="Genomic_DNA"/>
</dbReference>
<evidence type="ECO:0000256" key="1">
    <source>
        <dbReference type="ARBA" id="ARBA00006738"/>
    </source>
</evidence>
<dbReference type="PANTHER" id="PTHR34039">
    <property type="entry name" value="UPF0102 PROTEIN YRAN"/>
    <property type="match status" value="1"/>
</dbReference>
<dbReference type="Gene3D" id="3.40.1350.10">
    <property type="match status" value="1"/>
</dbReference>
<dbReference type="Proteomes" id="UP001595758">
    <property type="component" value="Unassembled WGS sequence"/>
</dbReference>
<dbReference type="InterPro" id="IPR003509">
    <property type="entry name" value="UPF0102_YraN-like"/>
</dbReference>
<dbReference type="SUPFAM" id="SSF52980">
    <property type="entry name" value="Restriction endonuclease-like"/>
    <property type="match status" value="1"/>
</dbReference>
<evidence type="ECO:0000313" key="3">
    <source>
        <dbReference type="EMBL" id="MFC3908212.1"/>
    </source>
</evidence>
<dbReference type="InterPro" id="IPR011856">
    <property type="entry name" value="tRNA_endonuc-like_dom_sf"/>
</dbReference>
<accession>A0ABV8CE45</accession>
<dbReference type="HAMAP" id="MF_00048">
    <property type="entry name" value="UPF0102"/>
    <property type="match status" value="1"/>
</dbReference>
<proteinExistence type="inferred from homology"/>
<dbReference type="RefSeq" id="WP_382341283.1">
    <property type="nucleotide sequence ID" value="NZ_JBHSAB010000004.1"/>
</dbReference>
<dbReference type="PANTHER" id="PTHR34039:SF1">
    <property type="entry name" value="UPF0102 PROTEIN YRAN"/>
    <property type="match status" value="1"/>
</dbReference>
<sequence>MSKEIGYAVERQARDYLTARGLNWITSNYSCRCGEIDLVMKDSQYLVFVEVRARVSPVYGGALASITQGKIKKIIKTAKHYLTVNKLHDKYPVRFDVISVQGHSADIEWIKNAFGIDY</sequence>
<evidence type="ECO:0000256" key="2">
    <source>
        <dbReference type="HAMAP-Rule" id="MF_00048"/>
    </source>
</evidence>
<comment type="similarity">
    <text evidence="1 2">Belongs to the UPF0102 family.</text>
</comment>
<keyword evidence="4" id="KW-1185">Reference proteome</keyword>
<organism evidence="3 4">
    <name type="scientific">Legionella dresdenensis</name>
    <dbReference type="NCBI Taxonomy" id="450200"/>
    <lineage>
        <taxon>Bacteria</taxon>
        <taxon>Pseudomonadati</taxon>
        <taxon>Pseudomonadota</taxon>
        <taxon>Gammaproteobacteria</taxon>
        <taxon>Legionellales</taxon>
        <taxon>Legionellaceae</taxon>
        <taxon>Legionella</taxon>
    </lineage>
</organism>
<comment type="caution">
    <text evidence="3">The sequence shown here is derived from an EMBL/GenBank/DDBJ whole genome shotgun (WGS) entry which is preliminary data.</text>
</comment>
<dbReference type="NCBIfam" id="NF009150">
    <property type="entry name" value="PRK12497.1-3"/>
    <property type="match status" value="1"/>
</dbReference>
<name>A0ABV8CE45_9GAMM</name>